<name>A0A8T2QRI6_CERRI</name>
<dbReference type="AlphaFoldDB" id="A0A8T2QRI6"/>
<evidence type="ECO:0000313" key="2">
    <source>
        <dbReference type="Proteomes" id="UP000825935"/>
    </source>
</evidence>
<reference evidence="1" key="1">
    <citation type="submission" date="2021-08" db="EMBL/GenBank/DDBJ databases">
        <title>WGS assembly of Ceratopteris richardii.</title>
        <authorList>
            <person name="Marchant D.B."/>
            <person name="Chen G."/>
            <person name="Jenkins J."/>
            <person name="Shu S."/>
            <person name="Leebens-Mack J."/>
            <person name="Grimwood J."/>
            <person name="Schmutz J."/>
            <person name="Soltis P."/>
            <person name="Soltis D."/>
            <person name="Chen Z.-H."/>
        </authorList>
    </citation>
    <scope>NUCLEOTIDE SEQUENCE</scope>
    <source>
        <strain evidence="1">Whitten #5841</strain>
        <tissue evidence="1">Leaf</tissue>
    </source>
</reference>
<protein>
    <submittedName>
        <fullName evidence="1">Uncharacterized protein</fullName>
    </submittedName>
</protein>
<proteinExistence type="predicted"/>
<comment type="caution">
    <text evidence="1">The sequence shown here is derived from an EMBL/GenBank/DDBJ whole genome shotgun (WGS) entry which is preliminary data.</text>
</comment>
<accession>A0A8T2QRI6</accession>
<evidence type="ECO:0000313" key="1">
    <source>
        <dbReference type="EMBL" id="KAH7286194.1"/>
    </source>
</evidence>
<gene>
    <name evidence="1" type="ORF">KP509_33G062400</name>
</gene>
<dbReference type="EMBL" id="CM035438">
    <property type="protein sequence ID" value="KAH7286194.1"/>
    <property type="molecule type" value="Genomic_DNA"/>
</dbReference>
<dbReference type="Proteomes" id="UP000825935">
    <property type="component" value="Chromosome 33"/>
</dbReference>
<sequence>MAESSTLRFLFNNHVRSPILWGLTAYERYIFGYVYAHACLGAHLNACICADILSYVLDMCRTQQCLCITQTYTLYVYIYMFTRDKNCVFFYHQCTFYMYLEDKLMPLYELILKKERIFRNDLKMSKLP</sequence>
<organism evidence="1 2">
    <name type="scientific">Ceratopteris richardii</name>
    <name type="common">Triangle waterfern</name>
    <dbReference type="NCBI Taxonomy" id="49495"/>
    <lineage>
        <taxon>Eukaryota</taxon>
        <taxon>Viridiplantae</taxon>
        <taxon>Streptophyta</taxon>
        <taxon>Embryophyta</taxon>
        <taxon>Tracheophyta</taxon>
        <taxon>Polypodiopsida</taxon>
        <taxon>Polypodiidae</taxon>
        <taxon>Polypodiales</taxon>
        <taxon>Pteridineae</taxon>
        <taxon>Pteridaceae</taxon>
        <taxon>Parkerioideae</taxon>
        <taxon>Ceratopteris</taxon>
    </lineage>
</organism>
<keyword evidence="2" id="KW-1185">Reference proteome</keyword>